<reference evidence="3 4" key="1">
    <citation type="submission" date="2013-02" db="EMBL/GenBank/DDBJ databases">
        <title>The Genome Sequence of Plasmodium inui San Antonio 1.</title>
        <authorList>
            <consortium name="The Broad Institute Genome Sequencing Platform"/>
            <consortium name="The Broad Institute Genome Sequencing Center for Infectious Disease"/>
            <person name="Neafsey D."/>
            <person name="Cheeseman I."/>
            <person name="Volkman S."/>
            <person name="Adams J."/>
            <person name="Walker B."/>
            <person name="Young S.K."/>
            <person name="Zeng Q."/>
            <person name="Gargeya S."/>
            <person name="Fitzgerald M."/>
            <person name="Haas B."/>
            <person name="Abouelleil A."/>
            <person name="Alvarado L."/>
            <person name="Arachchi H.M."/>
            <person name="Berlin A.M."/>
            <person name="Chapman S.B."/>
            <person name="Dewar J."/>
            <person name="Goldberg J."/>
            <person name="Griggs A."/>
            <person name="Gujja S."/>
            <person name="Hansen M."/>
            <person name="Howarth C."/>
            <person name="Imamovic A."/>
            <person name="Larimer J."/>
            <person name="McCowan C."/>
            <person name="Murphy C."/>
            <person name="Neiman D."/>
            <person name="Pearson M."/>
            <person name="Priest M."/>
            <person name="Roberts A."/>
            <person name="Saif S."/>
            <person name="Shea T."/>
            <person name="Sisk P."/>
            <person name="Sykes S."/>
            <person name="Wortman J."/>
            <person name="Nusbaum C."/>
            <person name="Birren B."/>
        </authorList>
    </citation>
    <scope>NUCLEOTIDE SEQUENCE [LARGE SCALE GENOMIC DNA]</scope>
    <source>
        <strain evidence="3 4">San Antonio 1</strain>
    </source>
</reference>
<feature type="region of interest" description="Disordered" evidence="1">
    <location>
        <begin position="348"/>
        <end position="427"/>
    </location>
</feature>
<dbReference type="EMBL" id="KI965502">
    <property type="protein sequence ID" value="EUD64439.1"/>
    <property type="molecule type" value="Genomic_DNA"/>
</dbReference>
<dbReference type="Proteomes" id="UP000030640">
    <property type="component" value="Unassembled WGS sequence"/>
</dbReference>
<organism evidence="3 4">
    <name type="scientific">Plasmodium inui San Antonio 1</name>
    <dbReference type="NCBI Taxonomy" id="1237626"/>
    <lineage>
        <taxon>Eukaryota</taxon>
        <taxon>Sar</taxon>
        <taxon>Alveolata</taxon>
        <taxon>Apicomplexa</taxon>
        <taxon>Aconoidasida</taxon>
        <taxon>Haemosporida</taxon>
        <taxon>Plasmodiidae</taxon>
        <taxon>Plasmodium</taxon>
        <taxon>Plasmodium (Plasmodium)</taxon>
    </lineage>
</organism>
<feature type="compositionally biased region" description="Basic and acidic residues" evidence="1">
    <location>
        <begin position="363"/>
        <end position="385"/>
    </location>
</feature>
<protein>
    <submittedName>
        <fullName evidence="3">Uncharacterized protein</fullName>
    </submittedName>
</protein>
<dbReference type="AlphaFoldDB" id="W7A5S4"/>
<keyword evidence="2" id="KW-0472">Membrane</keyword>
<feature type="transmembrane region" description="Helical" evidence="2">
    <location>
        <begin position="445"/>
        <end position="465"/>
    </location>
</feature>
<evidence type="ECO:0000313" key="3">
    <source>
        <dbReference type="EMBL" id="EUD64439.1"/>
    </source>
</evidence>
<keyword evidence="4" id="KW-1185">Reference proteome</keyword>
<dbReference type="VEuPathDB" id="PlasmoDB:C922_05183"/>
<sequence length="553" mass="62136">MSDKLCRWRTNVWLGLEGKDLEAFCGHGDEGLPQLEETYLNRTTVWTGWLDEYLRRPESETLGALYRRIKDERVVKGCGGQNESLENTTWQNLILDVLSNMIDINRIESECDQKQESLGAQDHCEVYKWRDLLKRKICPDKPESVKWMGAMTCLIKIWEKGKSGDEDLSKDLPKGCESILELLRVEESAWESTLEASYDSEDGECRKEEHNQRLTGVQKGKISFLLSLYGSLGKLCTTCGPYELNNWIASGRERTSLPRRIYCQNQSGELNCAADLTKLNGKKNYLLYTTGSGPHHTSDRRSSCLINSSPRLETQRNTETVVVLSPQEQNRSHLEFHLVRQTNLNEIINPEAQTPEEGQSSDTKAEGRHMRGTEPTPQKDGHEDFPPPFEETSVRDGEKGGDGDAVGQETLISGKTANPQQGKTRADSVKNLGKPHAAYSNKSKVVIGGIITSIILGTLAVYGAWRIRRKGRNRRHVGPLPQEVMGGYQNYITSSTGKTEQGGRIRRVQGGIHGGFGRKSDEERKSPPRDPGFRWPPKGSSRDDSCWEAEEVL</sequence>
<gene>
    <name evidence="3" type="ORF">C922_05183</name>
</gene>
<keyword evidence="2" id="KW-0812">Transmembrane</keyword>
<feature type="compositionally biased region" description="Basic and acidic residues" evidence="1">
    <location>
        <begin position="392"/>
        <end position="402"/>
    </location>
</feature>
<evidence type="ECO:0000256" key="2">
    <source>
        <dbReference type="SAM" id="Phobius"/>
    </source>
</evidence>
<accession>W7A5S4</accession>
<feature type="region of interest" description="Disordered" evidence="1">
    <location>
        <begin position="508"/>
        <end position="553"/>
    </location>
</feature>
<proteinExistence type="predicted"/>
<evidence type="ECO:0000313" key="4">
    <source>
        <dbReference type="Proteomes" id="UP000030640"/>
    </source>
</evidence>
<name>W7A5S4_9APIC</name>
<feature type="compositionally biased region" description="Basic and acidic residues" evidence="1">
    <location>
        <begin position="518"/>
        <end position="532"/>
    </location>
</feature>
<keyword evidence="2" id="KW-1133">Transmembrane helix</keyword>
<dbReference type="GeneID" id="20040457"/>
<dbReference type="RefSeq" id="XP_008818977.1">
    <property type="nucleotide sequence ID" value="XM_008820755.1"/>
</dbReference>
<feature type="compositionally biased region" description="Polar residues" evidence="1">
    <location>
        <begin position="410"/>
        <end position="423"/>
    </location>
</feature>
<evidence type="ECO:0000256" key="1">
    <source>
        <dbReference type="SAM" id="MobiDB-lite"/>
    </source>
</evidence>